<evidence type="ECO:0000313" key="4">
    <source>
        <dbReference type="EMBL" id="KAK8105874.1"/>
    </source>
</evidence>
<feature type="compositionally biased region" description="Basic and acidic residues" evidence="2">
    <location>
        <begin position="835"/>
        <end position="860"/>
    </location>
</feature>
<proteinExistence type="inferred from homology"/>
<dbReference type="PANTHER" id="PTHR31017">
    <property type="entry name" value="LATE SECRETORY PATHWAY PROTEIN AVL9-RELATED"/>
    <property type="match status" value="1"/>
</dbReference>
<sequence>MADPAQLQPAAQLHPAAPAEASAASVPPRPGLNKQPGFIPLVTVVDFHHARGPEVEKWFGVSEGTDPAADWDWTLLPFMALSDGAHATTEDFSYFTLLKPATEGLPPTSLFGISCTRQMDASQLLNRPPEVTRSTVQKAVVVIADSPQFFGMLRERLSVVTSAWFAQREFTDCEILRRFQDSLKEEKERGQLSEEDRDQYLGMSLRELVREFRWQTLVLLKCCLLQPKMLFFGSRCERLCMMQFSLISLIPGLLRSLQDCAGPDLDGYEKSLSKPTSLRTSDRNSLLSYMGLPLQIFGKVKFPDPCLPTSIVNLRQGSLFGPYTPLQQLDILADFGTKSYIVGSTNSLLLQQRDRYSDILINLDDDTINITSTSLRAALVLTASDRRWIDVITQEVNDTWDEKNPGRPNHMGYRGSEEYIRLQFEEYLLSLIASVKYRNYLAKHGNDSKVVLPHVEGDPSIDFGTDWVEYWTKTENYRMWNAHTDSLLFDIVEPKHPCAGGLTMEDVQRRLQQQVQDLHLDERFAAGREVLGRNAAAARDKASTMFNRFYADMETVREAQRKRAEDTKSISGDSTKSATTPVSTVDTGKAQASVGTAGAKAGAYLGSWASWAAEKRKQGWGRSGSTASNSGSGGWGFGARKSKTDGYGSPLNSPGPTTPSFPPLDKGWVGVRASTDTNNRGEYQRPGTQHSFSDSLLDAAGSESTASSPVSPRKSERSLLGDNAARGPAPTNVEGIDEVVAKSTANADSKTAAPAVEEQKKDDVEAKAATPVEEQKKDDLDVKAVQPAEGQKKEAVDSRAMEPVEEKKVDEEPKAVAPAEEQKAAEEPNATPAVEEQKVAEEAKEVASPAEEQKKDVGAI</sequence>
<dbReference type="PROSITE" id="PS50211">
    <property type="entry name" value="DENN"/>
    <property type="match status" value="1"/>
</dbReference>
<comment type="similarity">
    <text evidence="1">Belongs to the AVL9 family.</text>
</comment>
<protein>
    <submittedName>
        <fullName evidence="4">Late secretory pathway protein AVL9</fullName>
    </submittedName>
</protein>
<accession>A0AAW0QK22</accession>
<name>A0AAW0QK22_9PEZI</name>
<dbReference type="GO" id="GO:0005737">
    <property type="term" value="C:cytoplasm"/>
    <property type="evidence" value="ECO:0007669"/>
    <property type="project" value="TreeGrafter"/>
</dbReference>
<feature type="region of interest" description="Disordered" evidence="2">
    <location>
        <begin position="617"/>
        <end position="860"/>
    </location>
</feature>
<feature type="compositionally biased region" description="Basic and acidic residues" evidence="2">
    <location>
        <begin position="773"/>
        <end position="782"/>
    </location>
</feature>
<feature type="region of interest" description="Disordered" evidence="2">
    <location>
        <begin position="1"/>
        <end position="32"/>
    </location>
</feature>
<feature type="compositionally biased region" description="Low complexity" evidence="2">
    <location>
        <begin position="1"/>
        <end position="26"/>
    </location>
</feature>
<dbReference type="Pfam" id="PF09794">
    <property type="entry name" value="Avl9"/>
    <property type="match status" value="1"/>
</dbReference>
<feature type="compositionally biased region" description="Basic and acidic residues" evidence="2">
    <location>
        <begin position="790"/>
        <end position="826"/>
    </location>
</feature>
<feature type="domain" description="UDENN" evidence="3">
    <location>
        <begin position="40"/>
        <end position="498"/>
    </location>
</feature>
<dbReference type="Proteomes" id="UP001392437">
    <property type="component" value="Unassembled WGS sequence"/>
</dbReference>
<gene>
    <name evidence="4" type="ORF">PG999_009233</name>
</gene>
<dbReference type="InterPro" id="IPR018307">
    <property type="entry name" value="ABL9/DENND6_dom"/>
</dbReference>
<dbReference type="EMBL" id="JAQQWP010000008">
    <property type="protein sequence ID" value="KAK8105874.1"/>
    <property type="molecule type" value="Genomic_DNA"/>
</dbReference>
<comment type="caution">
    <text evidence="4">The sequence shown here is derived from an EMBL/GenBank/DDBJ whole genome shotgun (WGS) entry which is preliminary data.</text>
</comment>
<dbReference type="InterPro" id="IPR037516">
    <property type="entry name" value="Tripartite_DENN"/>
</dbReference>
<feature type="compositionally biased region" description="Polar residues" evidence="2">
    <location>
        <begin position="674"/>
        <end position="694"/>
    </location>
</feature>
<dbReference type="PANTHER" id="PTHR31017:SF1">
    <property type="entry name" value="LATE SECRETORY PATHWAY PROTEIN AVL9 HOMOLOG"/>
    <property type="match status" value="1"/>
</dbReference>
<dbReference type="AlphaFoldDB" id="A0AAW0QK22"/>
<evidence type="ECO:0000313" key="5">
    <source>
        <dbReference type="Proteomes" id="UP001392437"/>
    </source>
</evidence>
<feature type="compositionally biased region" description="Polar residues" evidence="2">
    <location>
        <begin position="569"/>
        <end position="586"/>
    </location>
</feature>
<dbReference type="InterPro" id="IPR051731">
    <property type="entry name" value="DENND11/AVL9_GEFs"/>
</dbReference>
<feature type="compositionally biased region" description="Basic and acidic residues" evidence="2">
    <location>
        <begin position="757"/>
        <end position="766"/>
    </location>
</feature>
<evidence type="ECO:0000256" key="1">
    <source>
        <dbReference type="ARBA" id="ARBA00038178"/>
    </source>
</evidence>
<keyword evidence="5" id="KW-1185">Reference proteome</keyword>
<organism evidence="4 5">
    <name type="scientific">Apiospora kogelbergensis</name>
    <dbReference type="NCBI Taxonomy" id="1337665"/>
    <lineage>
        <taxon>Eukaryota</taxon>
        <taxon>Fungi</taxon>
        <taxon>Dikarya</taxon>
        <taxon>Ascomycota</taxon>
        <taxon>Pezizomycotina</taxon>
        <taxon>Sordariomycetes</taxon>
        <taxon>Xylariomycetidae</taxon>
        <taxon>Amphisphaeriales</taxon>
        <taxon>Apiosporaceae</taxon>
        <taxon>Apiospora</taxon>
    </lineage>
</organism>
<evidence type="ECO:0000256" key="2">
    <source>
        <dbReference type="SAM" id="MobiDB-lite"/>
    </source>
</evidence>
<reference evidence="4 5" key="1">
    <citation type="submission" date="2023-01" db="EMBL/GenBank/DDBJ databases">
        <title>Analysis of 21 Apiospora genomes using comparative genomics revels a genus with tremendous synthesis potential of carbohydrate active enzymes and secondary metabolites.</title>
        <authorList>
            <person name="Sorensen T."/>
        </authorList>
    </citation>
    <scope>NUCLEOTIDE SEQUENCE [LARGE SCALE GENOMIC DNA]</scope>
    <source>
        <strain evidence="4 5">CBS 117206</strain>
    </source>
</reference>
<evidence type="ECO:0000259" key="3">
    <source>
        <dbReference type="PROSITE" id="PS50211"/>
    </source>
</evidence>
<feature type="region of interest" description="Disordered" evidence="2">
    <location>
        <begin position="560"/>
        <end position="594"/>
    </location>
</feature>